<evidence type="ECO:0000313" key="7">
    <source>
        <dbReference type="EMBL" id="OMO51864.1"/>
    </source>
</evidence>
<evidence type="ECO:0000256" key="1">
    <source>
        <dbReference type="ARBA" id="ARBA00022723"/>
    </source>
</evidence>
<feature type="compositionally biased region" description="Basic and acidic residues" evidence="5">
    <location>
        <begin position="451"/>
        <end position="464"/>
    </location>
</feature>
<keyword evidence="8" id="KW-1185">Reference proteome</keyword>
<evidence type="ECO:0000256" key="3">
    <source>
        <dbReference type="ARBA" id="ARBA00022833"/>
    </source>
</evidence>
<dbReference type="Proteomes" id="UP000188268">
    <property type="component" value="Unassembled WGS sequence"/>
</dbReference>
<dbReference type="GO" id="GO:0008270">
    <property type="term" value="F:zinc ion binding"/>
    <property type="evidence" value="ECO:0007669"/>
    <property type="project" value="UniProtKB-KW"/>
</dbReference>
<feature type="compositionally biased region" description="Basic and acidic residues" evidence="5">
    <location>
        <begin position="532"/>
        <end position="545"/>
    </location>
</feature>
<accession>A0A1R3G1C3</accession>
<keyword evidence="3 4" id="KW-0862">Zinc</keyword>
<organism evidence="7 8">
    <name type="scientific">Corchorus capsularis</name>
    <name type="common">Jute</name>
    <dbReference type="NCBI Taxonomy" id="210143"/>
    <lineage>
        <taxon>Eukaryota</taxon>
        <taxon>Viridiplantae</taxon>
        <taxon>Streptophyta</taxon>
        <taxon>Embryophyta</taxon>
        <taxon>Tracheophyta</taxon>
        <taxon>Spermatophyta</taxon>
        <taxon>Magnoliopsida</taxon>
        <taxon>eudicotyledons</taxon>
        <taxon>Gunneridae</taxon>
        <taxon>Pentapetalae</taxon>
        <taxon>rosids</taxon>
        <taxon>malvids</taxon>
        <taxon>Malvales</taxon>
        <taxon>Malvaceae</taxon>
        <taxon>Grewioideae</taxon>
        <taxon>Apeibeae</taxon>
        <taxon>Corchorus</taxon>
    </lineage>
</organism>
<feature type="compositionally biased region" description="Basic and acidic residues" evidence="5">
    <location>
        <begin position="401"/>
        <end position="414"/>
    </location>
</feature>
<sequence>MMEESSSTEPPAGDVELVPEKIKDAKEGGPTFHCDLCDVELVYKIAQALLPGLASACVDNTTGDVFKSPGSVAADIRKEMVDYLTQRSETFVAESVILEGGPEAEASDHPFDIIGYLVDEFASSKRNLLGRVSGWLLSDKREDKIDDFGQEMEINGFWPIEKREAIVQTLVKNVDFKNAFHCDIKFNSADELTLHASTCSYRSMNCENEGCNARFSANQAENHDSVCPFKIIQCEQNCSDSIMRREMDRHCITVCPMKLVNCPFYAVGCKSAVPQCKIDEHRSENLDSHILYVLQGIHKEASVEDLKGRVEQILKTAAGRLAESRQVRSFTSKVKDLDAQLGPLQITTKKEADEEVTKTEAKLESLDVSDTNKDTERAAESEVKDSNAKSQSLEVTPTIKNSDEAAKAELRGSDAKLQSLEVAPTNEDSKEATKTETNDTQAKPQSLEVAPTDKDSEEATKTETNDIQAKPQSLEVTPTSKNSDEAAKAELKGSDAKLQSLEVAPTNEDSKEATKTETNDTQAKPQSLEVAPTDKDSEEATKTETNDTQAKPQSLEDAAKDKDSERAPKTIMNDSETRPPSVEVTLTDKVSEEATKNSVNDIEGKLQTSEVGTISKNNDGKGTPNHVPNIVENQGP</sequence>
<dbReference type="Gene3D" id="3.30.40.10">
    <property type="entry name" value="Zinc/RING finger domain, C3HC4 (zinc finger)"/>
    <property type="match status" value="1"/>
</dbReference>
<dbReference type="Gramene" id="OMO51864">
    <property type="protein sequence ID" value="OMO51864"/>
    <property type="gene ID" value="CCACVL1_29538"/>
</dbReference>
<evidence type="ECO:0000256" key="4">
    <source>
        <dbReference type="PROSITE-ProRule" id="PRU00207"/>
    </source>
</evidence>
<dbReference type="EMBL" id="AWWV01015668">
    <property type="protein sequence ID" value="OMO51864.1"/>
    <property type="molecule type" value="Genomic_DNA"/>
</dbReference>
<dbReference type="PANTHER" id="PTHR10131">
    <property type="entry name" value="TNF RECEPTOR ASSOCIATED FACTOR"/>
    <property type="match status" value="1"/>
</dbReference>
<feature type="compositionally biased region" description="Basic and acidic residues" evidence="5">
    <location>
        <begin position="351"/>
        <end position="387"/>
    </location>
</feature>
<name>A0A1R3G1C3_COCAP</name>
<evidence type="ECO:0000259" key="6">
    <source>
        <dbReference type="PROSITE" id="PS50145"/>
    </source>
</evidence>
<feature type="compositionally biased region" description="Basic and acidic residues" evidence="5">
    <location>
        <begin position="427"/>
        <end position="437"/>
    </location>
</feature>
<protein>
    <submittedName>
        <fullName evidence="7">TRAF-like protein</fullName>
    </submittedName>
</protein>
<dbReference type="InterPro" id="IPR013083">
    <property type="entry name" value="Znf_RING/FYVE/PHD"/>
</dbReference>
<evidence type="ECO:0000256" key="2">
    <source>
        <dbReference type="ARBA" id="ARBA00022771"/>
    </source>
</evidence>
<feature type="compositionally biased region" description="Basic and acidic residues" evidence="5">
    <location>
        <begin position="482"/>
        <end position="495"/>
    </location>
</feature>
<feature type="compositionally biased region" description="Polar residues" evidence="5">
    <location>
        <begin position="465"/>
        <end position="481"/>
    </location>
</feature>
<reference evidence="7 8" key="1">
    <citation type="submission" date="2013-09" db="EMBL/GenBank/DDBJ databases">
        <title>Corchorus capsularis genome sequencing.</title>
        <authorList>
            <person name="Alam M."/>
            <person name="Haque M.S."/>
            <person name="Islam M.S."/>
            <person name="Emdad E.M."/>
            <person name="Islam M.M."/>
            <person name="Ahmed B."/>
            <person name="Halim A."/>
            <person name="Hossen Q.M.M."/>
            <person name="Hossain M.Z."/>
            <person name="Ahmed R."/>
            <person name="Khan M.M."/>
            <person name="Islam R."/>
            <person name="Rashid M.M."/>
            <person name="Khan S.A."/>
            <person name="Rahman M.S."/>
            <person name="Alam M."/>
        </authorList>
    </citation>
    <scope>NUCLEOTIDE SEQUENCE [LARGE SCALE GENOMIC DNA]</scope>
    <source>
        <strain evidence="8">cv. CVL-1</strain>
        <tissue evidence="7">Whole seedling</tissue>
    </source>
</reference>
<feature type="domain" description="TRAF-type" evidence="6">
    <location>
        <begin position="223"/>
        <end position="274"/>
    </location>
</feature>
<dbReference type="STRING" id="210143.A0A1R3G1C3"/>
<feature type="compositionally biased region" description="Polar residues" evidence="5">
    <location>
        <begin position="388"/>
        <end position="400"/>
    </location>
</feature>
<comment type="caution">
    <text evidence="7">The sequence shown here is derived from an EMBL/GenBank/DDBJ whole genome shotgun (WGS) entry which is preliminary data.</text>
</comment>
<keyword evidence="2 4" id="KW-0863">Zinc-finger</keyword>
<dbReference type="PROSITE" id="PS50145">
    <property type="entry name" value="ZF_TRAF"/>
    <property type="match status" value="1"/>
</dbReference>
<dbReference type="OrthoDB" id="1737200at2759"/>
<feature type="region of interest" description="Disordered" evidence="5">
    <location>
        <begin position="351"/>
        <end position="636"/>
    </location>
</feature>
<feature type="zinc finger region" description="TRAF-type" evidence="4">
    <location>
        <begin position="223"/>
        <end position="274"/>
    </location>
</feature>
<dbReference type="PANTHER" id="PTHR10131:SF161">
    <property type="entry name" value="F26K24.24 PROTEIN"/>
    <property type="match status" value="1"/>
</dbReference>
<evidence type="ECO:0000313" key="8">
    <source>
        <dbReference type="Proteomes" id="UP000188268"/>
    </source>
</evidence>
<proteinExistence type="predicted"/>
<feature type="compositionally biased region" description="Basic and acidic residues" evidence="5">
    <location>
        <begin position="557"/>
        <end position="568"/>
    </location>
</feature>
<dbReference type="AlphaFoldDB" id="A0A1R3G1C3"/>
<keyword evidence="1 4" id="KW-0479">Metal-binding</keyword>
<evidence type="ECO:0000256" key="5">
    <source>
        <dbReference type="SAM" id="MobiDB-lite"/>
    </source>
</evidence>
<feature type="compositionally biased region" description="Polar residues" evidence="5">
    <location>
        <begin position="596"/>
        <end position="617"/>
    </location>
</feature>
<gene>
    <name evidence="7" type="ORF">CCACVL1_29538</name>
</gene>
<dbReference type="InterPro" id="IPR001293">
    <property type="entry name" value="Znf_TRAF"/>
</dbReference>
<dbReference type="Pfam" id="PF02176">
    <property type="entry name" value="zf-TRAF"/>
    <property type="match status" value="1"/>
</dbReference>
<feature type="compositionally biased region" description="Basic and acidic residues" evidence="5">
    <location>
        <begin position="508"/>
        <end position="518"/>
    </location>
</feature>